<sequence length="114" mass="12658">MRIGELATHSGLSREALRFYERIGLLRARRLPNGYRDYPPQSLALLRLVRQAQGLGFSLAEVRQALQEGGSAEDVGAWLQAKLGETEARLADLQGLRQQLLELTQNPCPLTCSN</sequence>
<dbReference type="PROSITE" id="PS00552">
    <property type="entry name" value="HTH_MERR_1"/>
    <property type="match status" value="1"/>
</dbReference>
<dbReference type="RefSeq" id="WP_138855460.1">
    <property type="nucleotide sequence ID" value="NZ_CP040709.1"/>
</dbReference>
<dbReference type="PANTHER" id="PTHR30204">
    <property type="entry name" value="REDOX-CYCLING DRUG-SENSING TRANSCRIPTIONAL ACTIVATOR SOXR"/>
    <property type="match status" value="1"/>
</dbReference>
<dbReference type="AlphaFoldDB" id="A0A840S7A1"/>
<dbReference type="InterPro" id="IPR047057">
    <property type="entry name" value="MerR_fam"/>
</dbReference>
<reference evidence="5 6" key="1">
    <citation type="submission" date="2020-08" db="EMBL/GenBank/DDBJ databases">
        <title>Genomic Encyclopedia of Type Strains, Phase IV (KMG-IV): sequencing the most valuable type-strain genomes for metagenomic binning, comparative biology and taxonomic classification.</title>
        <authorList>
            <person name="Goeker M."/>
        </authorList>
    </citation>
    <scope>NUCLEOTIDE SEQUENCE [LARGE SCALE GENOMIC DNA]</scope>
    <source>
        <strain evidence="5 6">DSM 23958</strain>
    </source>
</reference>
<evidence type="ECO:0000256" key="1">
    <source>
        <dbReference type="ARBA" id="ARBA00023015"/>
    </source>
</evidence>
<evidence type="ECO:0000313" key="6">
    <source>
        <dbReference type="Proteomes" id="UP000554837"/>
    </source>
</evidence>
<dbReference type="Pfam" id="PF13411">
    <property type="entry name" value="MerR_1"/>
    <property type="match status" value="1"/>
</dbReference>
<dbReference type="InterPro" id="IPR000551">
    <property type="entry name" value="MerR-type_HTH_dom"/>
</dbReference>
<dbReference type="SMART" id="SM00422">
    <property type="entry name" value="HTH_MERR"/>
    <property type="match status" value="1"/>
</dbReference>
<dbReference type="Gene3D" id="1.10.1660.10">
    <property type="match status" value="1"/>
</dbReference>
<proteinExistence type="predicted"/>
<dbReference type="Proteomes" id="UP000554837">
    <property type="component" value="Unassembled WGS sequence"/>
</dbReference>
<evidence type="ECO:0000313" key="5">
    <source>
        <dbReference type="EMBL" id="MBB5206345.1"/>
    </source>
</evidence>
<organism evidence="5 6">
    <name type="scientific">Inhella inkyongensis</name>
    <dbReference type="NCBI Taxonomy" id="392593"/>
    <lineage>
        <taxon>Bacteria</taxon>
        <taxon>Pseudomonadati</taxon>
        <taxon>Pseudomonadota</taxon>
        <taxon>Betaproteobacteria</taxon>
        <taxon>Burkholderiales</taxon>
        <taxon>Sphaerotilaceae</taxon>
        <taxon>Inhella</taxon>
    </lineage>
</organism>
<keyword evidence="3" id="KW-0804">Transcription</keyword>
<protein>
    <submittedName>
        <fullName evidence="5">DNA-binding transcriptional MerR regulator</fullName>
    </submittedName>
</protein>
<dbReference type="EMBL" id="JACHHO010000010">
    <property type="protein sequence ID" value="MBB5206345.1"/>
    <property type="molecule type" value="Genomic_DNA"/>
</dbReference>
<accession>A0A840S7A1</accession>
<keyword evidence="1" id="KW-0805">Transcription regulation</keyword>
<dbReference type="SUPFAM" id="SSF46955">
    <property type="entry name" value="Putative DNA-binding domain"/>
    <property type="match status" value="1"/>
</dbReference>
<dbReference type="PANTHER" id="PTHR30204:SF94">
    <property type="entry name" value="HEAVY METAL-DEPENDENT TRANSCRIPTIONAL REGULATOR HI_0293-RELATED"/>
    <property type="match status" value="1"/>
</dbReference>
<gene>
    <name evidence="5" type="ORF">HNQ51_003691</name>
</gene>
<dbReference type="GO" id="GO:0003700">
    <property type="term" value="F:DNA-binding transcription factor activity"/>
    <property type="evidence" value="ECO:0007669"/>
    <property type="project" value="InterPro"/>
</dbReference>
<evidence type="ECO:0000259" key="4">
    <source>
        <dbReference type="PROSITE" id="PS50937"/>
    </source>
</evidence>
<evidence type="ECO:0000256" key="3">
    <source>
        <dbReference type="ARBA" id="ARBA00023163"/>
    </source>
</evidence>
<name>A0A840S7A1_9BURK</name>
<feature type="domain" description="HTH merR-type" evidence="4">
    <location>
        <begin position="1"/>
        <end position="68"/>
    </location>
</feature>
<keyword evidence="6" id="KW-1185">Reference proteome</keyword>
<dbReference type="PROSITE" id="PS50937">
    <property type="entry name" value="HTH_MERR_2"/>
    <property type="match status" value="1"/>
</dbReference>
<dbReference type="InterPro" id="IPR009061">
    <property type="entry name" value="DNA-bd_dom_put_sf"/>
</dbReference>
<dbReference type="OrthoDB" id="9808480at2"/>
<comment type="caution">
    <text evidence="5">The sequence shown here is derived from an EMBL/GenBank/DDBJ whole genome shotgun (WGS) entry which is preliminary data.</text>
</comment>
<evidence type="ECO:0000256" key="2">
    <source>
        <dbReference type="ARBA" id="ARBA00023125"/>
    </source>
</evidence>
<dbReference type="GO" id="GO:0003677">
    <property type="term" value="F:DNA binding"/>
    <property type="evidence" value="ECO:0007669"/>
    <property type="project" value="UniProtKB-KW"/>
</dbReference>
<keyword evidence="2 5" id="KW-0238">DNA-binding</keyword>
<dbReference type="PRINTS" id="PR00040">
    <property type="entry name" value="HTHMERR"/>
</dbReference>